<dbReference type="SUPFAM" id="SSF53955">
    <property type="entry name" value="Lysozyme-like"/>
    <property type="match status" value="1"/>
</dbReference>
<dbReference type="AlphaFoldDB" id="A0A9X3RFI3"/>
<dbReference type="GO" id="GO:0016757">
    <property type="term" value="F:glycosyltransferase activity"/>
    <property type="evidence" value="ECO:0007669"/>
    <property type="project" value="UniProtKB-KW"/>
</dbReference>
<name>A0A9X3RFI3_9CORY</name>
<dbReference type="GO" id="GO:0008933">
    <property type="term" value="F:peptidoglycan lytic transglycosylase activity"/>
    <property type="evidence" value="ECO:0007669"/>
    <property type="project" value="TreeGrafter"/>
</dbReference>
<dbReference type="InterPro" id="IPR043426">
    <property type="entry name" value="MltB-like"/>
</dbReference>
<proteinExistence type="predicted"/>
<evidence type="ECO:0000259" key="3">
    <source>
        <dbReference type="Pfam" id="PF13406"/>
    </source>
</evidence>
<keyword evidence="2" id="KW-1133">Transmembrane helix</keyword>
<keyword evidence="4" id="KW-0808">Transferase</keyword>
<dbReference type="GO" id="GO:0009253">
    <property type="term" value="P:peptidoglycan catabolic process"/>
    <property type="evidence" value="ECO:0007669"/>
    <property type="project" value="TreeGrafter"/>
</dbReference>
<dbReference type="PANTHER" id="PTHR30163">
    <property type="entry name" value="MEMBRANE-BOUND LYTIC MUREIN TRANSGLYCOSYLASE B"/>
    <property type="match status" value="1"/>
</dbReference>
<feature type="transmembrane region" description="Helical" evidence="2">
    <location>
        <begin position="36"/>
        <end position="60"/>
    </location>
</feature>
<dbReference type="InterPro" id="IPR023346">
    <property type="entry name" value="Lysozyme-like_dom_sf"/>
</dbReference>
<protein>
    <submittedName>
        <fullName evidence="4">Lytic murein transglycosylase</fullName>
        <ecNumber evidence="4">2.4.-.-</ecNumber>
    </submittedName>
</protein>
<organism evidence="4 5">
    <name type="scientific">Corynebacterium evansiae</name>
    <dbReference type="NCBI Taxonomy" id="2913499"/>
    <lineage>
        <taxon>Bacteria</taxon>
        <taxon>Bacillati</taxon>
        <taxon>Actinomycetota</taxon>
        <taxon>Actinomycetes</taxon>
        <taxon>Mycobacteriales</taxon>
        <taxon>Corynebacteriaceae</taxon>
        <taxon>Corynebacterium</taxon>
    </lineage>
</organism>
<evidence type="ECO:0000313" key="5">
    <source>
        <dbReference type="Proteomes" id="UP001146469"/>
    </source>
</evidence>
<dbReference type="PANTHER" id="PTHR30163:SF8">
    <property type="entry name" value="LYTIC MUREIN TRANSGLYCOSYLASE"/>
    <property type="match status" value="1"/>
</dbReference>
<feature type="region of interest" description="Disordered" evidence="1">
    <location>
        <begin position="64"/>
        <end position="93"/>
    </location>
</feature>
<keyword evidence="2" id="KW-0812">Transmembrane</keyword>
<reference evidence="4" key="1">
    <citation type="submission" date="2022-02" db="EMBL/GenBank/DDBJ databases">
        <title>Corynebacterium sp. from urogenital microbiome.</title>
        <authorList>
            <person name="Cappelli E.A."/>
            <person name="Ribeiro T.G."/>
            <person name="Peixe L."/>
        </authorList>
    </citation>
    <scope>NUCLEOTIDE SEQUENCE</scope>
    <source>
        <strain evidence="4">C8Ua_174</strain>
    </source>
</reference>
<keyword evidence="5" id="KW-1185">Reference proteome</keyword>
<feature type="domain" description="Transglycosylase SLT" evidence="3">
    <location>
        <begin position="205"/>
        <end position="249"/>
    </location>
</feature>
<dbReference type="EMBL" id="JAKMUT010000003">
    <property type="protein sequence ID" value="MCZ9289520.1"/>
    <property type="molecule type" value="Genomic_DNA"/>
</dbReference>
<evidence type="ECO:0000256" key="2">
    <source>
        <dbReference type="SAM" id="Phobius"/>
    </source>
</evidence>
<sequence>MASNHYRRPQRIEPNDSVWDDDAAGSRPNRGLLGGCGFFVVVIALLGIIALVGYLVAGFVTSDHSSESDRLPVPTDIPPKAASPAPDFDPNDSDRAYQQALDWAKPKSEELHIPLQALMAYGKAEGFARKETPDCNLSWNTLAGLGYVETRHGTYDGQRFGASKLNDDGIAEPDIIGPQLNGREFAKVEDTDDGRLDGDREYDRALGPMQFIPESWKIYGVDADGDGKKNPQSVYDAAATATKLLCSEGRDLSTENGWKSAIRGYNLSDEYVVQVRDAAANYAIGQSPQ</sequence>
<evidence type="ECO:0000256" key="1">
    <source>
        <dbReference type="SAM" id="MobiDB-lite"/>
    </source>
</evidence>
<dbReference type="CDD" id="cd13399">
    <property type="entry name" value="Slt35-like"/>
    <property type="match status" value="1"/>
</dbReference>
<dbReference type="InterPro" id="IPR031304">
    <property type="entry name" value="SLT_2"/>
</dbReference>
<evidence type="ECO:0000313" key="4">
    <source>
        <dbReference type="EMBL" id="MCZ9289520.1"/>
    </source>
</evidence>
<gene>
    <name evidence="4" type="ORF">L8V00_04760</name>
</gene>
<accession>A0A9X3RFI3</accession>
<dbReference type="RefSeq" id="WP_269944345.1">
    <property type="nucleotide sequence ID" value="NZ_JAKMUT010000003.1"/>
</dbReference>
<feature type="region of interest" description="Disordered" evidence="1">
    <location>
        <begin position="1"/>
        <end position="22"/>
    </location>
</feature>
<dbReference type="Proteomes" id="UP001146469">
    <property type="component" value="Unassembled WGS sequence"/>
</dbReference>
<dbReference type="Pfam" id="PF13406">
    <property type="entry name" value="SLT_2"/>
    <property type="match status" value="1"/>
</dbReference>
<keyword evidence="4" id="KW-0328">Glycosyltransferase</keyword>
<comment type="caution">
    <text evidence="4">The sequence shown here is derived from an EMBL/GenBank/DDBJ whole genome shotgun (WGS) entry which is preliminary data.</text>
</comment>
<dbReference type="EC" id="2.4.-.-" evidence="4"/>
<dbReference type="Gene3D" id="1.10.8.350">
    <property type="entry name" value="Bacterial muramidase"/>
    <property type="match status" value="1"/>
</dbReference>
<keyword evidence="2" id="KW-0472">Membrane</keyword>